<accession>A0A917C4S6</accession>
<reference evidence="1" key="2">
    <citation type="submission" date="2020-09" db="EMBL/GenBank/DDBJ databases">
        <authorList>
            <person name="Sun Q."/>
            <person name="Zhou Y."/>
        </authorList>
    </citation>
    <scope>NUCLEOTIDE SEQUENCE</scope>
    <source>
        <strain evidence="1">CGMCC 1.16134</strain>
    </source>
</reference>
<evidence type="ECO:0000313" key="2">
    <source>
        <dbReference type="Proteomes" id="UP000637643"/>
    </source>
</evidence>
<proteinExistence type="predicted"/>
<comment type="caution">
    <text evidence="1">The sequence shown here is derived from an EMBL/GenBank/DDBJ whole genome shotgun (WGS) entry which is preliminary data.</text>
</comment>
<dbReference type="Proteomes" id="UP000637643">
    <property type="component" value="Unassembled WGS sequence"/>
</dbReference>
<evidence type="ECO:0000313" key="1">
    <source>
        <dbReference type="EMBL" id="GGF70113.1"/>
    </source>
</evidence>
<keyword evidence="2" id="KW-1185">Reference proteome</keyword>
<protein>
    <submittedName>
        <fullName evidence="1">Uncharacterized protein</fullName>
    </submittedName>
</protein>
<gene>
    <name evidence="1" type="ORF">GCM10010912_14190</name>
</gene>
<reference evidence="1" key="1">
    <citation type="journal article" date="2014" name="Int. J. Syst. Evol. Microbiol.">
        <title>Complete genome sequence of Corynebacterium casei LMG S-19264T (=DSM 44701T), isolated from a smear-ripened cheese.</title>
        <authorList>
            <consortium name="US DOE Joint Genome Institute (JGI-PGF)"/>
            <person name="Walter F."/>
            <person name="Albersmeier A."/>
            <person name="Kalinowski J."/>
            <person name="Ruckert C."/>
        </authorList>
    </citation>
    <scope>NUCLEOTIDE SEQUENCE</scope>
    <source>
        <strain evidence="1">CGMCC 1.16134</strain>
    </source>
</reference>
<dbReference type="EMBL" id="BMKR01000005">
    <property type="protein sequence ID" value="GGF70113.1"/>
    <property type="molecule type" value="Genomic_DNA"/>
</dbReference>
<name>A0A917C4S6_9BACL</name>
<dbReference type="RefSeq" id="WP_189023335.1">
    <property type="nucleotide sequence ID" value="NZ_BMKR01000005.1"/>
</dbReference>
<sequence>MKYNLSVNLINNTGAQKVVKIYLAARGAAYYAGAVQWSGEGITYRVPNLTAGADTPGDKQPAVEVTTVTLAAGANITRTITVSTAGAASTPALIDFQTI</sequence>
<dbReference type="AlphaFoldDB" id="A0A917C4S6"/>
<organism evidence="1 2">
    <name type="scientific">Paenibacillus albidus</name>
    <dbReference type="NCBI Taxonomy" id="2041023"/>
    <lineage>
        <taxon>Bacteria</taxon>
        <taxon>Bacillati</taxon>
        <taxon>Bacillota</taxon>
        <taxon>Bacilli</taxon>
        <taxon>Bacillales</taxon>
        <taxon>Paenibacillaceae</taxon>
        <taxon>Paenibacillus</taxon>
    </lineage>
</organism>